<gene>
    <name evidence="2" type="ORF">SMACR_05264</name>
</gene>
<dbReference type="VEuPathDB" id="FungiDB:SMAC_05264"/>
<comment type="caution">
    <text evidence="2">The sequence shown here is derived from an EMBL/GenBank/DDBJ whole genome shotgun (WGS) entry which is preliminary data.</text>
</comment>
<proteinExistence type="predicted"/>
<evidence type="ECO:0000256" key="1">
    <source>
        <dbReference type="SAM" id="MobiDB-lite"/>
    </source>
</evidence>
<dbReference type="EMBL" id="NMPR01000005">
    <property type="protein sequence ID" value="KAA8636286.1"/>
    <property type="molecule type" value="Genomic_DNA"/>
</dbReference>
<name>A0A8S9A493_SORMA</name>
<evidence type="ECO:0000313" key="2">
    <source>
        <dbReference type="EMBL" id="KAA8636286.1"/>
    </source>
</evidence>
<accession>A0A8S9A493</accession>
<dbReference type="Proteomes" id="UP000433876">
    <property type="component" value="Unassembled WGS sequence"/>
</dbReference>
<sequence>MLIPSTILGCQRIASKRKSGFTRATGPHNMHGAQKPQPYPCMISRDRYEEKTPRRNLENIYHGIEASAQHLL</sequence>
<organism evidence="2 3">
    <name type="scientific">Sordaria macrospora</name>
    <dbReference type="NCBI Taxonomy" id="5147"/>
    <lineage>
        <taxon>Eukaryota</taxon>
        <taxon>Fungi</taxon>
        <taxon>Dikarya</taxon>
        <taxon>Ascomycota</taxon>
        <taxon>Pezizomycotina</taxon>
        <taxon>Sordariomycetes</taxon>
        <taxon>Sordariomycetidae</taxon>
        <taxon>Sordariales</taxon>
        <taxon>Sordariaceae</taxon>
        <taxon>Sordaria</taxon>
    </lineage>
</organism>
<reference evidence="2 3" key="1">
    <citation type="submission" date="2017-07" db="EMBL/GenBank/DDBJ databases">
        <title>Genome sequence of the Sordaria macrospora wild type strain R19027.</title>
        <authorList>
            <person name="Nowrousian M."/>
            <person name="Teichert I."/>
            <person name="Kueck U."/>
        </authorList>
    </citation>
    <scope>NUCLEOTIDE SEQUENCE [LARGE SCALE GENOMIC DNA]</scope>
    <source>
        <strain evidence="2 3">R19027</strain>
        <tissue evidence="2">Mycelium</tissue>
    </source>
</reference>
<protein>
    <submittedName>
        <fullName evidence="2">Uncharacterized protein</fullName>
    </submittedName>
</protein>
<dbReference type="AlphaFoldDB" id="A0A8S9A493"/>
<evidence type="ECO:0000313" key="3">
    <source>
        <dbReference type="Proteomes" id="UP000433876"/>
    </source>
</evidence>
<feature type="region of interest" description="Disordered" evidence="1">
    <location>
        <begin position="19"/>
        <end position="40"/>
    </location>
</feature>